<keyword evidence="3 7" id="KW-0812">Transmembrane</keyword>
<evidence type="ECO:0000313" key="9">
    <source>
        <dbReference type="EMBL" id="ADZ68593.1"/>
    </source>
</evidence>
<dbReference type="eggNOG" id="COG2717">
    <property type="taxonomic scope" value="Bacteria"/>
</dbReference>
<name>F2IZH0_POLGS</name>
<keyword evidence="10" id="KW-1185">Reference proteome</keyword>
<keyword evidence="7" id="KW-0288">FMN</keyword>
<dbReference type="PATRIC" id="fig|991905.3.peg.158"/>
<evidence type="ECO:0000313" key="10">
    <source>
        <dbReference type="Proteomes" id="UP000008130"/>
    </source>
</evidence>
<evidence type="ECO:0000259" key="8">
    <source>
        <dbReference type="Pfam" id="PF01794"/>
    </source>
</evidence>
<dbReference type="InterPro" id="IPR022837">
    <property type="entry name" value="MsrQ-like"/>
</dbReference>
<keyword evidence="6 7" id="KW-0472">Membrane</keyword>
<evidence type="ECO:0000256" key="5">
    <source>
        <dbReference type="ARBA" id="ARBA00023004"/>
    </source>
</evidence>
<dbReference type="GO" id="GO:0020037">
    <property type="term" value="F:heme binding"/>
    <property type="evidence" value="ECO:0007669"/>
    <property type="project" value="UniProtKB-UniRule"/>
</dbReference>
<keyword evidence="7" id="KW-1003">Cell membrane</keyword>
<dbReference type="GO" id="GO:0046872">
    <property type="term" value="F:metal ion binding"/>
    <property type="evidence" value="ECO:0007669"/>
    <property type="project" value="UniProtKB-KW"/>
</dbReference>
<dbReference type="PANTHER" id="PTHR36964:SF1">
    <property type="entry name" value="PROTEIN-METHIONINE-SULFOXIDE REDUCTASE HEME-BINDING SUBUNIT MSRQ"/>
    <property type="match status" value="1"/>
</dbReference>
<protein>
    <recommendedName>
        <fullName evidence="7">Protein-methionine-sulfoxide reductase heme-binding subunit MsrQ</fullName>
    </recommendedName>
    <alternativeName>
        <fullName evidence="7">Flavocytochrome MsrQ</fullName>
    </alternativeName>
</protein>
<comment type="subunit">
    <text evidence="7">Heterodimer of a catalytic subunit (MsrP) and a heme-binding subunit (MsrQ).</text>
</comment>
<keyword evidence="2 7" id="KW-0813">Transport</keyword>
<keyword evidence="5 7" id="KW-0408">Iron</keyword>
<evidence type="ECO:0000256" key="3">
    <source>
        <dbReference type="ARBA" id="ARBA00022692"/>
    </source>
</evidence>
<keyword evidence="7" id="KW-0349">Heme</keyword>
<feature type="transmembrane region" description="Helical" evidence="7">
    <location>
        <begin position="25"/>
        <end position="44"/>
    </location>
</feature>
<comment type="similarity">
    <text evidence="7">Belongs to the MsrQ family.</text>
</comment>
<feature type="transmembrane region" description="Helical" evidence="7">
    <location>
        <begin position="64"/>
        <end position="82"/>
    </location>
</feature>
<accession>F2IZH0</accession>
<comment type="caution">
    <text evidence="7">Lacks conserved residue(s) required for the propagation of feature annotation.</text>
</comment>
<proteinExistence type="inferred from homology"/>
<dbReference type="Proteomes" id="UP000008130">
    <property type="component" value="Chromosome"/>
</dbReference>
<feature type="transmembrane region" description="Helical" evidence="7">
    <location>
        <begin position="216"/>
        <end position="236"/>
    </location>
</feature>
<keyword evidence="7" id="KW-0997">Cell inner membrane</keyword>
<comment type="cofactor">
    <cofactor evidence="7">
        <name>FMN</name>
        <dbReference type="ChEBI" id="CHEBI:58210"/>
    </cofactor>
    <text evidence="7">Binds 1 FMN per subunit.</text>
</comment>
<dbReference type="GO" id="GO:0030091">
    <property type="term" value="P:protein repair"/>
    <property type="evidence" value="ECO:0007669"/>
    <property type="project" value="UniProtKB-UniRule"/>
</dbReference>
<comment type="subcellular location">
    <subcellularLocation>
        <location evidence="7">Cell inner membrane</location>
        <topology evidence="7">Multi-pass membrane protein</topology>
    </subcellularLocation>
    <subcellularLocation>
        <location evidence="1">Membrane</location>
        <topology evidence="1">Multi-pass membrane protein</topology>
    </subcellularLocation>
</comment>
<evidence type="ECO:0000256" key="4">
    <source>
        <dbReference type="ARBA" id="ARBA00022989"/>
    </source>
</evidence>
<dbReference type="GO" id="GO:0009055">
    <property type="term" value="F:electron transfer activity"/>
    <property type="evidence" value="ECO:0007669"/>
    <property type="project" value="UniProtKB-UniRule"/>
</dbReference>
<feature type="transmembrane region" description="Helical" evidence="7">
    <location>
        <begin position="164"/>
        <end position="179"/>
    </location>
</feature>
<comment type="cofactor">
    <cofactor evidence="7">
        <name>heme b</name>
        <dbReference type="ChEBI" id="CHEBI:60344"/>
    </cofactor>
    <text evidence="7">Binds 1 heme b (iron(II)-protoporphyrin IX) group per subunit.</text>
</comment>
<organism evidence="9 10">
    <name type="scientific">Polymorphum gilvum (strain LMG 25793 / CGMCC 1.9160 / SL003B-26A1)</name>
    <dbReference type="NCBI Taxonomy" id="991905"/>
    <lineage>
        <taxon>Bacteria</taxon>
        <taxon>Pseudomonadati</taxon>
        <taxon>Pseudomonadota</taxon>
        <taxon>Alphaproteobacteria</taxon>
        <taxon>Rhodobacterales</taxon>
        <taxon>Paracoccaceae</taxon>
        <taxon>Polymorphum</taxon>
    </lineage>
</organism>
<dbReference type="GO" id="GO:0005886">
    <property type="term" value="C:plasma membrane"/>
    <property type="evidence" value="ECO:0007669"/>
    <property type="project" value="UniProtKB-SubCell"/>
</dbReference>
<dbReference type="Pfam" id="PF01794">
    <property type="entry name" value="Ferric_reduct"/>
    <property type="match status" value="1"/>
</dbReference>
<dbReference type="HAMAP" id="MF_01207">
    <property type="entry name" value="MsrQ"/>
    <property type="match status" value="1"/>
</dbReference>
<dbReference type="InterPro" id="IPR013130">
    <property type="entry name" value="Fe3_Rdtase_TM_dom"/>
</dbReference>
<keyword evidence="7" id="KW-0285">Flavoprotein</keyword>
<dbReference type="EMBL" id="CP002568">
    <property type="protein sequence ID" value="ADZ68593.1"/>
    <property type="molecule type" value="Genomic_DNA"/>
</dbReference>
<reference evidence="9 10" key="1">
    <citation type="journal article" date="2011" name="J. Bacteriol.">
        <title>Complete genome sequence of Polymorphum gilvum SL003B-26A1T, a crude oil-degrading bacterium from oil-polluted saline soil.</title>
        <authorList>
            <person name="Li S.G."/>
            <person name="Tang Y.Q."/>
            <person name="Nie Y."/>
            <person name="Cai M."/>
            <person name="Wu X.L."/>
        </authorList>
    </citation>
    <scope>NUCLEOTIDE SEQUENCE [LARGE SCALE GENOMIC DNA]</scope>
    <source>
        <strain evidence="10">LMG 25793 / CGMCC 1.9160 / SL003B-26A1</strain>
    </source>
</reference>
<dbReference type="OrthoDB" id="9788328at2"/>
<evidence type="ECO:0000256" key="2">
    <source>
        <dbReference type="ARBA" id="ARBA00022448"/>
    </source>
</evidence>
<dbReference type="STRING" id="991905.SL003B_0154"/>
<keyword evidence="7" id="KW-0479">Metal-binding</keyword>
<evidence type="ECO:0000256" key="7">
    <source>
        <dbReference type="HAMAP-Rule" id="MF_01207"/>
    </source>
</evidence>
<comment type="function">
    <text evidence="7">Part of the MsrPQ system that repairs oxidized periplasmic proteins containing methionine sulfoxide residues (Met-O), using respiratory chain electrons. Thus protects these proteins from oxidative-stress damage caused by reactive species of oxygen and chlorine generated by the host defense mechanisms. MsrPQ is essential for the maintenance of envelope integrity under bleach stress, rescuing a wide series of structurally unrelated periplasmic proteins from methionine oxidation. MsrQ provides electrons for reduction to the reductase catalytic subunit MsrP, using the quinone pool of the respiratory chain.</text>
</comment>
<evidence type="ECO:0000256" key="1">
    <source>
        <dbReference type="ARBA" id="ARBA00004141"/>
    </source>
</evidence>
<dbReference type="AlphaFoldDB" id="F2IZH0"/>
<feature type="transmembrane region" description="Helical" evidence="7">
    <location>
        <begin position="131"/>
        <end position="152"/>
    </location>
</feature>
<dbReference type="PANTHER" id="PTHR36964">
    <property type="entry name" value="PROTEIN-METHIONINE-SULFOXIDE REDUCTASE HEME-BINDING SUBUNIT MSRQ"/>
    <property type="match status" value="1"/>
</dbReference>
<dbReference type="GO" id="GO:0016679">
    <property type="term" value="F:oxidoreductase activity, acting on diphenols and related substances as donors"/>
    <property type="evidence" value="ECO:0007669"/>
    <property type="project" value="TreeGrafter"/>
</dbReference>
<keyword evidence="4 7" id="KW-1133">Transmembrane helix</keyword>
<dbReference type="GO" id="GO:0010181">
    <property type="term" value="F:FMN binding"/>
    <property type="evidence" value="ECO:0007669"/>
    <property type="project" value="UniProtKB-UniRule"/>
</dbReference>
<feature type="transmembrane region" description="Helical" evidence="7">
    <location>
        <begin position="94"/>
        <end position="111"/>
    </location>
</feature>
<feature type="domain" description="Ferric oxidoreductase" evidence="8">
    <location>
        <begin position="62"/>
        <end position="173"/>
    </location>
</feature>
<dbReference type="HOGENOM" id="CLU_929883_0_0_5"/>
<evidence type="ECO:0000256" key="6">
    <source>
        <dbReference type="ARBA" id="ARBA00023136"/>
    </source>
</evidence>
<sequence length="288" mass="30205">MTAVPVRSLRPCLPWTDRSGRLSPLRLAVFVAALAPGLWLAGRFGTGGLGPEPLKAALHGCGDWAVRFLFATLAVTPLMRIAALPRLVAVRRMLGLVALAYASAHVLLYVASERWALAKVAAEIVQRPYLAIGFAALAVLAVLGATSTDGAVRRLGPAWHRLHRLAYLIAVLASLHFFLQAKADVFEPTVMAGLFLLLLLWRAGRALGLGLSRPPQLVGLAAVAAVATAGLEYAWYALATGIPAERVLLANADPAAVPRPAALVLLAGLALAALPVARGAVRRFVPAG</sequence>
<dbReference type="KEGG" id="pgv:SL003B_0154"/>
<gene>
    <name evidence="7" type="primary">msrQ</name>
    <name evidence="9" type="ordered locus">SL003B_0154</name>
</gene>
<dbReference type="RefSeq" id="WP_013650917.1">
    <property type="nucleotide sequence ID" value="NC_015259.1"/>
</dbReference>
<feature type="transmembrane region" description="Helical" evidence="7">
    <location>
        <begin position="185"/>
        <end position="204"/>
    </location>
</feature>
<feature type="transmembrane region" description="Helical" evidence="7">
    <location>
        <begin position="256"/>
        <end position="277"/>
    </location>
</feature>
<keyword evidence="7" id="KW-0249">Electron transport</keyword>